<accession>A0A6J5PGS5</accession>
<organism evidence="1">
    <name type="scientific">uncultured Caudovirales phage</name>
    <dbReference type="NCBI Taxonomy" id="2100421"/>
    <lineage>
        <taxon>Viruses</taxon>
        <taxon>Duplodnaviria</taxon>
        <taxon>Heunggongvirae</taxon>
        <taxon>Uroviricota</taxon>
        <taxon>Caudoviricetes</taxon>
        <taxon>Peduoviridae</taxon>
        <taxon>Maltschvirus</taxon>
        <taxon>Maltschvirus maltsch</taxon>
    </lineage>
</organism>
<dbReference type="EMBL" id="LR798364">
    <property type="protein sequence ID" value="CAB5226651.1"/>
    <property type="molecule type" value="Genomic_DNA"/>
</dbReference>
<reference evidence="1" key="1">
    <citation type="submission" date="2020-05" db="EMBL/GenBank/DDBJ databases">
        <authorList>
            <person name="Chiriac C."/>
            <person name="Salcher M."/>
            <person name="Ghai R."/>
            <person name="Kavagutti S V."/>
        </authorList>
    </citation>
    <scope>NUCLEOTIDE SEQUENCE</scope>
</reference>
<name>A0A6J5PGS5_9CAUD</name>
<dbReference type="EMBL" id="LR796837">
    <property type="protein sequence ID" value="CAB4169096.1"/>
    <property type="molecule type" value="Genomic_DNA"/>
</dbReference>
<sequence>MSKERELLVRIYRFLKSNVENDFGLGSDIRELLTHPEPEQQLKEIEVALAEPEQDPRDFNFYAHMFESGFMRAGREASASFIKEANKRESKETADKLQDLATYGVSFSKGGKRIDPRDVYISTGPEQEPVGYLYKQMDCYGEWATIFKVDKPYITWHDIKDIVPVYTAPPKREPLSEKEIDVLAEANITDEGIAGYYLGFRDAEKHHGIGGGE</sequence>
<protein>
    <submittedName>
        <fullName evidence="1">Uncharacterized protein</fullName>
    </submittedName>
</protein>
<evidence type="ECO:0000313" key="1">
    <source>
        <dbReference type="EMBL" id="CAB4169096.1"/>
    </source>
</evidence>
<gene>
    <name evidence="2" type="ORF">UFOVP1516_3</name>
    <name evidence="1" type="ORF">UFOVP887_41</name>
</gene>
<evidence type="ECO:0000313" key="2">
    <source>
        <dbReference type="EMBL" id="CAB5226651.1"/>
    </source>
</evidence>
<proteinExistence type="predicted"/>